<evidence type="ECO:0000256" key="2">
    <source>
        <dbReference type="ARBA" id="ARBA00022505"/>
    </source>
</evidence>
<evidence type="ECO:0000259" key="6">
    <source>
        <dbReference type="Pfam" id="PF03404"/>
    </source>
</evidence>
<dbReference type="InterPro" id="IPR000572">
    <property type="entry name" value="OxRdtase_Mopterin-bd_dom"/>
</dbReference>
<feature type="domain" description="Oxidoreductase molybdopterin-binding" evidence="5">
    <location>
        <begin position="58"/>
        <end position="236"/>
    </location>
</feature>
<dbReference type="GO" id="GO:0005739">
    <property type="term" value="C:mitochondrion"/>
    <property type="evidence" value="ECO:0007669"/>
    <property type="project" value="TreeGrafter"/>
</dbReference>
<evidence type="ECO:0000313" key="8">
    <source>
        <dbReference type="Proteomes" id="UP000465221"/>
    </source>
</evidence>
<dbReference type="Pfam" id="PF03404">
    <property type="entry name" value="Mo-co_dimer"/>
    <property type="match status" value="1"/>
</dbReference>
<dbReference type="AlphaFoldDB" id="A0A8H3NLF6"/>
<keyword evidence="2" id="KW-0500">Molybdenum</keyword>
<dbReference type="Proteomes" id="UP000465221">
    <property type="component" value="Unassembled WGS sequence"/>
</dbReference>
<dbReference type="PANTHER" id="PTHR19372">
    <property type="entry name" value="SULFITE REDUCTASE"/>
    <property type="match status" value="1"/>
</dbReference>
<accession>A0A8H3NLF6</accession>
<dbReference type="SUPFAM" id="SSF56524">
    <property type="entry name" value="Oxidoreductase molybdopterin-binding domain"/>
    <property type="match status" value="1"/>
</dbReference>
<dbReference type="InterPro" id="IPR008335">
    <property type="entry name" value="Mopterin_OxRdtase_euk"/>
</dbReference>
<dbReference type="InterPro" id="IPR014756">
    <property type="entry name" value="Ig_E-set"/>
</dbReference>
<dbReference type="GO" id="GO:0043546">
    <property type="term" value="F:molybdopterin cofactor binding"/>
    <property type="evidence" value="ECO:0007669"/>
    <property type="project" value="TreeGrafter"/>
</dbReference>
<feature type="domain" description="Moybdenum cofactor oxidoreductase dimerisation" evidence="6">
    <location>
        <begin position="264"/>
        <end position="382"/>
    </location>
</feature>
<proteinExistence type="predicted"/>
<dbReference type="SUPFAM" id="SSF81296">
    <property type="entry name" value="E set domains"/>
    <property type="match status" value="1"/>
</dbReference>
<dbReference type="FunFam" id="2.60.40.650:FF:000005">
    <property type="entry name" value="Sulfite oxidase, putative"/>
    <property type="match status" value="1"/>
</dbReference>
<dbReference type="InterPro" id="IPR005066">
    <property type="entry name" value="MoCF_OxRdtse_dimer"/>
</dbReference>
<evidence type="ECO:0000259" key="5">
    <source>
        <dbReference type="Pfam" id="PF00174"/>
    </source>
</evidence>
<dbReference type="GO" id="GO:0008482">
    <property type="term" value="F:sulfite oxidase activity"/>
    <property type="evidence" value="ECO:0007669"/>
    <property type="project" value="TreeGrafter"/>
</dbReference>
<dbReference type="GO" id="GO:0006790">
    <property type="term" value="P:sulfur compound metabolic process"/>
    <property type="evidence" value="ECO:0007669"/>
    <property type="project" value="TreeGrafter"/>
</dbReference>
<dbReference type="InterPro" id="IPR036374">
    <property type="entry name" value="OxRdtase_Mopterin-bd_sf"/>
</dbReference>
<dbReference type="EMBL" id="BLKC01000025">
    <property type="protein sequence ID" value="GFF35206.1"/>
    <property type="molecule type" value="Genomic_DNA"/>
</dbReference>
<dbReference type="PANTHER" id="PTHR19372:SF7">
    <property type="entry name" value="SULFITE OXIDASE, MITOCHONDRIAL"/>
    <property type="match status" value="1"/>
</dbReference>
<evidence type="ECO:0000256" key="3">
    <source>
        <dbReference type="ARBA" id="ARBA00022723"/>
    </source>
</evidence>
<sequence>MSTKPTSTRRDDLYDTICSNSTKQIDYSVDKPLNREPPAKQLVASFLTPAGISYDRNHGPIPHLSAESHKVLVDGLVSNPLSLSVQQLAREFHQHEVICALECAGNRRHTMRTMLKEVQGIDWGDAAVMNCKWRGPRLREVLLRAGVREDEDGLHVEFSCYQVKCQEDEWFGASVPLQRCLREDGDAILALEMNDAPLPVNHGYPVRVILPGIVGARWVKWLDRITVSDHESPNFYQQHDYKVLPPVAVDQESAQPFWAQTPPMSDMPINSVVAVPEDDETVVLSSSEVMEVKGYAVPHGADGPVTRVQVSVDGGRTWVDAKIEEAGQGNRRWCWVLWTAVVCPERGTGREVLSRAFDAGGNVQVEHSQWNLRGVGYNGYGRARNLTII</sequence>
<gene>
    <name evidence="7" type="ORF">IFM46972_04479</name>
</gene>
<comment type="cofactor">
    <cofactor evidence="1">
        <name>Mo-molybdopterin</name>
        <dbReference type="ChEBI" id="CHEBI:71302"/>
    </cofactor>
</comment>
<evidence type="ECO:0000256" key="4">
    <source>
        <dbReference type="ARBA" id="ARBA00023002"/>
    </source>
</evidence>
<name>A0A8H3NLF6_9EURO</name>
<dbReference type="PRINTS" id="PR00407">
    <property type="entry name" value="EUMOPTERIN"/>
</dbReference>
<keyword evidence="4" id="KW-0560">Oxidoreductase</keyword>
<dbReference type="FunFam" id="3.90.420.10:FF:000002">
    <property type="entry name" value="sulfite oxidase, mitochondrial"/>
    <property type="match status" value="1"/>
</dbReference>
<comment type="caution">
    <text evidence="7">The sequence shown here is derived from an EMBL/GenBank/DDBJ whole genome shotgun (WGS) entry which is preliminary data.</text>
</comment>
<dbReference type="GO" id="GO:0030151">
    <property type="term" value="F:molybdenum ion binding"/>
    <property type="evidence" value="ECO:0007669"/>
    <property type="project" value="InterPro"/>
</dbReference>
<evidence type="ECO:0000313" key="7">
    <source>
        <dbReference type="EMBL" id="GFF35206.1"/>
    </source>
</evidence>
<keyword evidence="3" id="KW-0479">Metal-binding</keyword>
<dbReference type="Pfam" id="PF00174">
    <property type="entry name" value="Oxidored_molyb"/>
    <property type="match status" value="1"/>
</dbReference>
<dbReference type="GO" id="GO:0020037">
    <property type="term" value="F:heme binding"/>
    <property type="evidence" value="ECO:0007669"/>
    <property type="project" value="TreeGrafter"/>
</dbReference>
<organism evidence="7 8">
    <name type="scientific">Aspergillus udagawae</name>
    <dbReference type="NCBI Taxonomy" id="91492"/>
    <lineage>
        <taxon>Eukaryota</taxon>
        <taxon>Fungi</taxon>
        <taxon>Dikarya</taxon>
        <taxon>Ascomycota</taxon>
        <taxon>Pezizomycotina</taxon>
        <taxon>Eurotiomycetes</taxon>
        <taxon>Eurotiomycetidae</taxon>
        <taxon>Eurotiales</taxon>
        <taxon>Aspergillaceae</taxon>
        <taxon>Aspergillus</taxon>
        <taxon>Aspergillus subgen. Fumigati</taxon>
    </lineage>
</organism>
<evidence type="ECO:0000256" key="1">
    <source>
        <dbReference type="ARBA" id="ARBA00001924"/>
    </source>
</evidence>
<protein>
    <submittedName>
        <fullName evidence="7">Sulfite oxidase</fullName>
    </submittedName>
</protein>
<dbReference type="Gene3D" id="3.90.420.10">
    <property type="entry name" value="Oxidoreductase, molybdopterin-binding domain"/>
    <property type="match status" value="1"/>
</dbReference>
<dbReference type="Gene3D" id="2.60.40.650">
    <property type="match status" value="1"/>
</dbReference>
<reference evidence="7 8" key="1">
    <citation type="submission" date="2020-01" db="EMBL/GenBank/DDBJ databases">
        <title>Draft genome sequence of Aspergillus udagawae IFM 46972.</title>
        <authorList>
            <person name="Takahashi H."/>
            <person name="Yaguchi T."/>
        </authorList>
    </citation>
    <scope>NUCLEOTIDE SEQUENCE [LARGE SCALE GENOMIC DNA]</scope>
    <source>
        <strain evidence="7 8">IFM 46972</strain>
    </source>
</reference>